<name>A0ABC8ZFG2_9POAL</name>
<dbReference type="PANTHER" id="PTHR18868">
    <property type="entry name" value="OS07G0665300 PROTEIN-RELATED"/>
    <property type="match status" value="1"/>
</dbReference>
<sequence>MIFSQEAGRGIREPMNSQGALKRKKIISNGGGETTELLISGDLHRGSNQCIWSQLSKEVASNLSKSVVSLALPNGQELACSGIALECVGNVTRFLTSASLARALIGNRSDHDNLKVEVRLGRDVITGFLGEYDLDHEIAVVNVMSVLDVHVVLLNNPAKLEPGCKVVALGHGISGDVMATEGILTDNSSGELKLSTCNISKVYEGGALFDFGGNFFGMNLFRDSEGTFFLPARMVLHWLTRFTSLRRIKFPVRSDFFRAVRVGQRFTAEVRNSNSNQEVHRYVPDMDQYEELGYPKPSISMLNDGMVLINTFEDPFGDECGEGVWRELSETTSSNIHENIVALASFNGETRFSACTGFFIEWNGCSTVLTSASLVRKSGYENKIVENLRIEVLLPTKKRVEGTLQHYDLHYNVALVSVKGFHASHPAKIQHLWDDDCDVVAVGYCFKSGKLMAARGEQFGMPVTLDCKYLCYSTCKITKAGIGGPLLDFDGRFIGMNFYEKKVGTPFLLWREILDVLEHFKTEGSVAKVDHAGKPSCLPGWTMAEDCSVRPNSWPVPEPSWCHPDDPKIQSTGSLAVYMNGWKELYV</sequence>
<organism evidence="1 2">
    <name type="scientific">Urochloa decumbens</name>
    <dbReference type="NCBI Taxonomy" id="240449"/>
    <lineage>
        <taxon>Eukaryota</taxon>
        <taxon>Viridiplantae</taxon>
        <taxon>Streptophyta</taxon>
        <taxon>Embryophyta</taxon>
        <taxon>Tracheophyta</taxon>
        <taxon>Spermatophyta</taxon>
        <taxon>Magnoliopsida</taxon>
        <taxon>Liliopsida</taxon>
        <taxon>Poales</taxon>
        <taxon>Poaceae</taxon>
        <taxon>PACMAD clade</taxon>
        <taxon>Panicoideae</taxon>
        <taxon>Panicodae</taxon>
        <taxon>Paniceae</taxon>
        <taxon>Melinidinae</taxon>
        <taxon>Urochloa</taxon>
    </lineage>
</organism>
<dbReference type="AlphaFoldDB" id="A0ABC8ZFG2"/>
<proteinExistence type="predicted"/>
<dbReference type="EMBL" id="OZ075129">
    <property type="protein sequence ID" value="CAL4959347.1"/>
    <property type="molecule type" value="Genomic_DNA"/>
</dbReference>
<evidence type="ECO:0000313" key="1">
    <source>
        <dbReference type="EMBL" id="CAL4959347.1"/>
    </source>
</evidence>
<dbReference type="SUPFAM" id="SSF50494">
    <property type="entry name" value="Trypsin-like serine proteases"/>
    <property type="match status" value="2"/>
</dbReference>
<dbReference type="PANTHER" id="PTHR18868:SF49">
    <property type="entry name" value="OS11G0147200 PROTEIN"/>
    <property type="match status" value="1"/>
</dbReference>
<accession>A0ABC8ZFG2</accession>
<dbReference type="InterPro" id="IPR009003">
    <property type="entry name" value="Peptidase_S1_PA"/>
</dbReference>
<keyword evidence="2" id="KW-1185">Reference proteome</keyword>
<evidence type="ECO:0000313" key="2">
    <source>
        <dbReference type="Proteomes" id="UP001497457"/>
    </source>
</evidence>
<dbReference type="Pfam" id="PF13365">
    <property type="entry name" value="Trypsin_2"/>
    <property type="match status" value="1"/>
</dbReference>
<dbReference type="Gene3D" id="2.40.10.120">
    <property type="match status" value="2"/>
</dbReference>
<protein>
    <submittedName>
        <fullName evidence="1">Uncharacterized protein</fullName>
    </submittedName>
</protein>
<dbReference type="Proteomes" id="UP001497457">
    <property type="component" value="Chromosome 19rd"/>
</dbReference>
<reference evidence="1 2" key="2">
    <citation type="submission" date="2024-10" db="EMBL/GenBank/DDBJ databases">
        <authorList>
            <person name="Ryan C."/>
        </authorList>
    </citation>
    <scope>NUCLEOTIDE SEQUENCE [LARGE SCALE GENOMIC DNA]</scope>
</reference>
<gene>
    <name evidence="1" type="ORF">URODEC1_LOCUS43726</name>
</gene>
<reference evidence="2" key="1">
    <citation type="submission" date="2024-06" db="EMBL/GenBank/DDBJ databases">
        <authorList>
            <person name="Ryan C."/>
        </authorList>
    </citation>
    <scope>NUCLEOTIDE SEQUENCE [LARGE SCALE GENOMIC DNA]</scope>
</reference>